<evidence type="ECO:0000256" key="4">
    <source>
        <dbReference type="ARBA" id="ARBA00023235"/>
    </source>
</evidence>
<comment type="similarity">
    <text evidence="2">Belongs to the CobH/CbiC family.</text>
</comment>
<protein>
    <submittedName>
        <fullName evidence="6">Precorrin-8X methylmutase</fullName>
    </submittedName>
</protein>
<dbReference type="PANTHER" id="PTHR43588:SF1">
    <property type="entry name" value="COBALT-PRECORRIN-8 METHYLMUTASE"/>
    <property type="match status" value="1"/>
</dbReference>
<accession>A0A6S6U8I4</accession>
<dbReference type="SUPFAM" id="SSF63965">
    <property type="entry name" value="Precorrin-8X methylmutase CbiC/CobH"/>
    <property type="match status" value="1"/>
</dbReference>
<feature type="domain" description="Cobalamin biosynthesis precorrin-8X methylmutase CobH/CbiC" evidence="5">
    <location>
        <begin position="11"/>
        <end position="206"/>
    </location>
</feature>
<dbReference type="InterPro" id="IPR036588">
    <property type="entry name" value="CobH/CbiC_sf"/>
</dbReference>
<dbReference type="Pfam" id="PF02570">
    <property type="entry name" value="CbiC"/>
    <property type="match status" value="1"/>
</dbReference>
<sequence>MVNYLCDPHKIEIETFNKIREQADLEGFSSDEIQIVMQMIRAWGEPELATKIRISPKAIKAGKKAIKNYATMLYDFGTVKCALEDALLYQEPMCFIQKASVISQAKANKQSRAMTAVSQWKNYVKGSIAIFGQSSSALMYLLEMVKKKEFEKPALIIATNSGFVNAAEGKQILMDSYDELEIEYITVEGTIGGSMLAAAAVNALLRVQKGELV</sequence>
<evidence type="ECO:0000259" key="5">
    <source>
        <dbReference type="Pfam" id="PF02570"/>
    </source>
</evidence>
<dbReference type="InterPro" id="IPR003722">
    <property type="entry name" value="Cbl_synth_CobH/CbiC"/>
</dbReference>
<evidence type="ECO:0000256" key="1">
    <source>
        <dbReference type="ARBA" id="ARBA00004953"/>
    </source>
</evidence>
<comment type="pathway">
    <text evidence="1">Cofactor biosynthesis; adenosylcobalamin biosynthesis.</text>
</comment>
<name>A0A6S6U8I4_9GAMM</name>
<evidence type="ECO:0000256" key="2">
    <source>
        <dbReference type="ARBA" id="ARBA00009774"/>
    </source>
</evidence>
<dbReference type="UniPathway" id="UPA00148"/>
<evidence type="ECO:0000313" key="6">
    <source>
        <dbReference type="EMBL" id="CAA6829476.1"/>
    </source>
</evidence>
<dbReference type="GO" id="GO:0009236">
    <property type="term" value="P:cobalamin biosynthetic process"/>
    <property type="evidence" value="ECO:0007669"/>
    <property type="project" value="UniProtKB-UniPathway"/>
</dbReference>
<proteinExistence type="inferred from homology"/>
<dbReference type="AlphaFoldDB" id="A0A6S6U8I4"/>
<dbReference type="Gene3D" id="3.40.50.10230">
    <property type="entry name" value="Cobalamin biosynthesis CobH/CbiC, precorrin-8X methylmutase"/>
    <property type="match status" value="1"/>
</dbReference>
<dbReference type="EMBL" id="CACVAT010000528">
    <property type="protein sequence ID" value="CAA6829476.1"/>
    <property type="molecule type" value="Genomic_DNA"/>
</dbReference>
<gene>
    <name evidence="6" type="ORF">HELGO_WM22578</name>
</gene>
<dbReference type="GO" id="GO:0016993">
    <property type="term" value="F:precorrin-8X methylmutase activity"/>
    <property type="evidence" value="ECO:0007669"/>
    <property type="project" value="InterPro"/>
</dbReference>
<organism evidence="6">
    <name type="scientific">uncultured Thiotrichaceae bacterium</name>
    <dbReference type="NCBI Taxonomy" id="298394"/>
    <lineage>
        <taxon>Bacteria</taxon>
        <taxon>Pseudomonadati</taxon>
        <taxon>Pseudomonadota</taxon>
        <taxon>Gammaproteobacteria</taxon>
        <taxon>Thiotrichales</taxon>
        <taxon>Thiotrichaceae</taxon>
        <taxon>environmental samples</taxon>
    </lineage>
</organism>
<keyword evidence="3" id="KW-0169">Cobalamin biosynthesis</keyword>
<evidence type="ECO:0000256" key="3">
    <source>
        <dbReference type="ARBA" id="ARBA00022573"/>
    </source>
</evidence>
<reference evidence="6" key="1">
    <citation type="submission" date="2020-01" db="EMBL/GenBank/DDBJ databases">
        <authorList>
            <person name="Meier V. D."/>
            <person name="Meier V D."/>
        </authorList>
    </citation>
    <scope>NUCLEOTIDE SEQUENCE</scope>
    <source>
        <strain evidence="6">HLG_WM_MAG_09</strain>
    </source>
</reference>
<keyword evidence="4" id="KW-0413">Isomerase</keyword>
<dbReference type="PANTHER" id="PTHR43588">
    <property type="entry name" value="COBALT-PRECORRIN-8 METHYLMUTASE"/>
    <property type="match status" value="1"/>
</dbReference>